<feature type="region of interest" description="Disordered" evidence="1">
    <location>
        <begin position="1"/>
        <end position="33"/>
    </location>
</feature>
<protein>
    <submittedName>
        <fullName evidence="2">Uncharacterized protein</fullName>
    </submittedName>
</protein>
<accession>A0A4Y2DFA5</accession>
<sequence>MKVKGESAAVKKAHDLQRERAHESGGAGLFSKKIQEESTTSLTHFISRGNLHLNPHKAHQRKCFLPATEDVPEENCRENRYFISWVRKNRDTSFIIILGKCIVGDMWEKLD</sequence>
<proteinExistence type="predicted"/>
<dbReference type="AlphaFoldDB" id="A0A4Y2DFA5"/>
<evidence type="ECO:0000256" key="1">
    <source>
        <dbReference type="SAM" id="MobiDB-lite"/>
    </source>
</evidence>
<dbReference type="Proteomes" id="UP000499080">
    <property type="component" value="Unassembled WGS sequence"/>
</dbReference>
<comment type="caution">
    <text evidence="2">The sequence shown here is derived from an EMBL/GenBank/DDBJ whole genome shotgun (WGS) entry which is preliminary data.</text>
</comment>
<evidence type="ECO:0000313" key="2">
    <source>
        <dbReference type="EMBL" id="GBM15482.1"/>
    </source>
</evidence>
<evidence type="ECO:0000313" key="3">
    <source>
        <dbReference type="Proteomes" id="UP000499080"/>
    </source>
</evidence>
<organism evidence="2 3">
    <name type="scientific">Araneus ventricosus</name>
    <name type="common">Orbweaver spider</name>
    <name type="synonym">Epeira ventricosa</name>
    <dbReference type="NCBI Taxonomy" id="182803"/>
    <lineage>
        <taxon>Eukaryota</taxon>
        <taxon>Metazoa</taxon>
        <taxon>Ecdysozoa</taxon>
        <taxon>Arthropoda</taxon>
        <taxon>Chelicerata</taxon>
        <taxon>Arachnida</taxon>
        <taxon>Araneae</taxon>
        <taxon>Araneomorphae</taxon>
        <taxon>Entelegynae</taxon>
        <taxon>Araneoidea</taxon>
        <taxon>Araneidae</taxon>
        <taxon>Araneus</taxon>
    </lineage>
</organism>
<keyword evidence="3" id="KW-1185">Reference proteome</keyword>
<gene>
    <name evidence="2" type="ORF">AVEN_142137_1</name>
</gene>
<name>A0A4Y2DFA5_ARAVE</name>
<dbReference type="EMBL" id="BGPR01000360">
    <property type="protein sequence ID" value="GBM15482.1"/>
    <property type="molecule type" value="Genomic_DNA"/>
</dbReference>
<reference evidence="2 3" key="1">
    <citation type="journal article" date="2019" name="Sci. Rep.">
        <title>Orb-weaving spider Araneus ventricosus genome elucidates the spidroin gene catalogue.</title>
        <authorList>
            <person name="Kono N."/>
            <person name="Nakamura H."/>
            <person name="Ohtoshi R."/>
            <person name="Moran D.A.P."/>
            <person name="Shinohara A."/>
            <person name="Yoshida Y."/>
            <person name="Fujiwara M."/>
            <person name="Mori M."/>
            <person name="Tomita M."/>
            <person name="Arakawa K."/>
        </authorList>
    </citation>
    <scope>NUCLEOTIDE SEQUENCE [LARGE SCALE GENOMIC DNA]</scope>
</reference>
<feature type="compositionally biased region" description="Basic and acidic residues" evidence="1">
    <location>
        <begin position="12"/>
        <end position="23"/>
    </location>
</feature>